<dbReference type="InterPro" id="IPR032675">
    <property type="entry name" value="LRR_dom_sf"/>
</dbReference>
<dbReference type="SMART" id="SM00365">
    <property type="entry name" value="LRR_SD22"/>
    <property type="match status" value="4"/>
</dbReference>
<evidence type="ECO:0000313" key="5">
    <source>
        <dbReference type="RefSeq" id="XP_017978509.1"/>
    </source>
</evidence>
<dbReference type="Pfam" id="PF00560">
    <property type="entry name" value="LRR_1"/>
    <property type="match status" value="5"/>
</dbReference>
<feature type="chain" id="PRO_5044303442" evidence="3">
    <location>
        <begin position="24"/>
        <end position="484"/>
    </location>
</feature>
<dbReference type="InterPro" id="IPR025875">
    <property type="entry name" value="Leu-rich_rpt_4"/>
</dbReference>
<evidence type="ECO:0000256" key="3">
    <source>
        <dbReference type="SAM" id="SignalP"/>
    </source>
</evidence>
<dbReference type="GeneID" id="18595341"/>
<dbReference type="PANTHER" id="PTHR48057:SF29">
    <property type="entry name" value="OS02G0609900 PROTEIN"/>
    <property type="match status" value="1"/>
</dbReference>
<dbReference type="AlphaFoldDB" id="A0AB32WLU0"/>
<dbReference type="PANTHER" id="PTHR48057">
    <property type="entry name" value="LEUCINE-RICH REPEAT SERINE/THREONINE-PROTEIN KINASE 1"/>
    <property type="match status" value="1"/>
</dbReference>
<keyword evidence="2" id="KW-0677">Repeat</keyword>
<accession>A0AB32WLU0</accession>
<dbReference type="InterPro" id="IPR001611">
    <property type="entry name" value="Leu-rich_rpt"/>
</dbReference>
<dbReference type="PRINTS" id="PR00019">
    <property type="entry name" value="LEURICHRPT"/>
</dbReference>
<gene>
    <name evidence="5" type="primary">LOC18595341</name>
</gene>
<dbReference type="InterPro" id="IPR003591">
    <property type="entry name" value="Leu-rich_rpt_typical-subtyp"/>
</dbReference>
<reference evidence="4" key="1">
    <citation type="journal article" date="1997" name="Nucleic Acids Res.">
        <title>tRNAscan-SE: a program for improved detection of transfer RNA genes in genomic sequence.</title>
        <authorList>
            <person name="Lowe T.M."/>
            <person name="Eddy S.R."/>
        </authorList>
    </citation>
    <scope>NUCLEOTIDE SEQUENCE [LARGE SCALE GENOMIC DNA]</scope>
    <source>
        <strain evidence="4">r\B97-61/B2</strain>
    </source>
</reference>
<dbReference type="Gene3D" id="3.80.10.10">
    <property type="entry name" value="Ribonuclease Inhibitor"/>
    <property type="match status" value="4"/>
</dbReference>
<protein>
    <submittedName>
        <fullName evidence="5">Probable LRR receptor-like serine/threonine-protein kinase At3g47570 isoform X1</fullName>
    </submittedName>
</protein>
<dbReference type="RefSeq" id="XP_017978509.1">
    <property type="nucleotide sequence ID" value="XM_018123020.1"/>
</dbReference>
<dbReference type="Proteomes" id="UP000694886">
    <property type="component" value="Chromosome 6"/>
</dbReference>
<reference evidence="5" key="2">
    <citation type="submission" date="2025-08" db="UniProtKB">
        <authorList>
            <consortium name="RefSeq"/>
        </authorList>
    </citation>
    <scope>IDENTIFICATION</scope>
</reference>
<feature type="signal peptide" evidence="3">
    <location>
        <begin position="1"/>
        <end position="23"/>
    </location>
</feature>
<organism evidence="4 5">
    <name type="scientific">Theobroma cacao</name>
    <name type="common">Cacao</name>
    <name type="synonym">Cocoa</name>
    <dbReference type="NCBI Taxonomy" id="3641"/>
    <lineage>
        <taxon>Eukaryota</taxon>
        <taxon>Viridiplantae</taxon>
        <taxon>Streptophyta</taxon>
        <taxon>Embryophyta</taxon>
        <taxon>Tracheophyta</taxon>
        <taxon>Spermatophyta</taxon>
        <taxon>Magnoliopsida</taxon>
        <taxon>eudicotyledons</taxon>
        <taxon>Gunneridae</taxon>
        <taxon>Pentapetalae</taxon>
        <taxon>rosids</taxon>
        <taxon>malvids</taxon>
        <taxon>Malvales</taxon>
        <taxon>Malvaceae</taxon>
        <taxon>Byttnerioideae</taxon>
        <taxon>Theobroma</taxon>
    </lineage>
</organism>
<evidence type="ECO:0000256" key="2">
    <source>
        <dbReference type="ARBA" id="ARBA00022737"/>
    </source>
</evidence>
<keyword evidence="1" id="KW-0433">Leucine-rich repeat</keyword>
<dbReference type="Pfam" id="PF12799">
    <property type="entry name" value="LRR_4"/>
    <property type="match status" value="1"/>
</dbReference>
<dbReference type="Gramene" id="Tc06v2_t002650.1">
    <property type="protein sequence ID" value="Tc06v2_p002650.1"/>
    <property type="gene ID" value="Tc06v2_g002650"/>
</dbReference>
<dbReference type="SMART" id="SM00369">
    <property type="entry name" value="LRR_TYP"/>
    <property type="match status" value="7"/>
</dbReference>
<evidence type="ECO:0000256" key="1">
    <source>
        <dbReference type="ARBA" id="ARBA00022614"/>
    </source>
</evidence>
<sequence length="484" mass="54214">MGRYLTSVNISFWVVLLLLQTHGFRGCLETERIGLLKLKAFIESVSEGPDTTLITWVDGHERSNCRSWDRVKCNATTGRLMELSLSHARTRIPGTLFRICNLNISLFHPFEELVSLDLSDNGFGGWIDQTEGNFIYFHLHKISSFSRLTPMALFTFLPTYAGYTSFSSLKKLEKLDLTNNCFNTNIFSSFSQFKSLKTLIMPYNDLKGSFPINGSKGLLSLKKLEILDLNNNLLSSSILSSLTAVTSLRTLILSNNNMEGSFPIQELIKLKNLEMLDLSGNRFNASIQGFAGSGSLNKLLVLDLSNNRFSNSAFLLLSAISSLKTLILSNNKIEGSLPIQEFTRFQDLELLDLSDNKFNGSIQGICELKNLLELDLSDNKFSGHLPKCIGNMTNLQVLDLSSNQLDGNIPFDISNLKFLEYLALFNNKFEGLFSLGLLANLSKLKALGLSSQSKMFQVETEFYLAPKISIEGTWVEQLQTQFEN</sequence>
<dbReference type="FunFam" id="3.80.10.10:FF:000383">
    <property type="entry name" value="Leucine-rich repeat receptor protein kinase EMS1"/>
    <property type="match status" value="1"/>
</dbReference>
<proteinExistence type="predicted"/>
<keyword evidence="3" id="KW-0732">Signal</keyword>
<evidence type="ECO:0000313" key="4">
    <source>
        <dbReference type="Proteomes" id="UP000694886"/>
    </source>
</evidence>
<dbReference type="PROSITE" id="PS51450">
    <property type="entry name" value="LRR"/>
    <property type="match status" value="2"/>
</dbReference>
<name>A0AB32WLU0_THECC</name>
<dbReference type="InterPro" id="IPR052595">
    <property type="entry name" value="LRRC69/RLP"/>
</dbReference>
<dbReference type="SUPFAM" id="SSF52047">
    <property type="entry name" value="RNI-like"/>
    <property type="match status" value="1"/>
</dbReference>